<dbReference type="PANTHER" id="PTHR30154">
    <property type="entry name" value="LEUCINE-RESPONSIVE REGULATORY PROTEIN"/>
    <property type="match status" value="1"/>
</dbReference>
<evidence type="ECO:0000313" key="6">
    <source>
        <dbReference type="Proteomes" id="UP000182740"/>
    </source>
</evidence>
<dbReference type="InterPro" id="IPR036390">
    <property type="entry name" value="WH_DNA-bd_sf"/>
</dbReference>
<dbReference type="InterPro" id="IPR036388">
    <property type="entry name" value="WH-like_DNA-bd_sf"/>
</dbReference>
<dbReference type="SUPFAM" id="SSF46785">
    <property type="entry name" value="Winged helix' DNA-binding domain"/>
    <property type="match status" value="1"/>
</dbReference>
<dbReference type="Pfam" id="PF13404">
    <property type="entry name" value="HTH_AsnC-type"/>
    <property type="match status" value="1"/>
</dbReference>
<dbReference type="InterPro" id="IPR019888">
    <property type="entry name" value="Tscrpt_reg_AsnC-like"/>
</dbReference>
<dbReference type="Proteomes" id="UP000182740">
    <property type="component" value="Unassembled WGS sequence"/>
</dbReference>
<reference evidence="6" key="1">
    <citation type="submission" date="2016-11" db="EMBL/GenBank/DDBJ databases">
        <authorList>
            <person name="Varghese N."/>
            <person name="Submissions S."/>
        </authorList>
    </citation>
    <scope>NUCLEOTIDE SEQUENCE [LARGE SCALE GENOMIC DNA]</scope>
    <source>
        <strain evidence="6">DSM 44671</strain>
    </source>
</reference>
<dbReference type="Gene3D" id="3.30.70.920">
    <property type="match status" value="1"/>
</dbReference>
<dbReference type="GO" id="GO:0005829">
    <property type="term" value="C:cytosol"/>
    <property type="evidence" value="ECO:0007669"/>
    <property type="project" value="TreeGrafter"/>
</dbReference>
<keyword evidence="2 5" id="KW-0238">DNA-binding</keyword>
<evidence type="ECO:0000256" key="2">
    <source>
        <dbReference type="ARBA" id="ARBA00023125"/>
    </source>
</evidence>
<dbReference type="PANTHER" id="PTHR30154:SF54">
    <property type="entry name" value="POSSIBLE TRANSCRIPTIONAL REGULATORY PROTEIN (PROBABLY LRP_ASNC-FAMILY)"/>
    <property type="match status" value="1"/>
</dbReference>
<organism evidence="5 6">
    <name type="scientific">Amycolatopsis australiensis</name>
    <dbReference type="NCBI Taxonomy" id="546364"/>
    <lineage>
        <taxon>Bacteria</taxon>
        <taxon>Bacillati</taxon>
        <taxon>Actinomycetota</taxon>
        <taxon>Actinomycetes</taxon>
        <taxon>Pseudonocardiales</taxon>
        <taxon>Pseudonocardiaceae</taxon>
        <taxon>Amycolatopsis</taxon>
    </lineage>
</organism>
<protein>
    <submittedName>
        <fullName evidence="5">DNA-binding transcriptional regulator, Lrp family</fullName>
    </submittedName>
</protein>
<gene>
    <name evidence="5" type="ORF">SAMN04489730_7383</name>
</gene>
<accession>A0A1K1T077</accession>
<dbReference type="SMART" id="SM00344">
    <property type="entry name" value="HTH_ASNC"/>
    <property type="match status" value="1"/>
</dbReference>
<keyword evidence="6" id="KW-1185">Reference proteome</keyword>
<keyword evidence="1" id="KW-0805">Transcription regulation</keyword>
<dbReference type="Pfam" id="PF01037">
    <property type="entry name" value="AsnC_trans_reg"/>
    <property type="match status" value="1"/>
</dbReference>
<dbReference type="AlphaFoldDB" id="A0A1K1T077"/>
<dbReference type="InterPro" id="IPR000485">
    <property type="entry name" value="AsnC-type_HTH_dom"/>
</dbReference>
<dbReference type="InterPro" id="IPR019887">
    <property type="entry name" value="Tscrpt_reg_AsnC/Lrp_C"/>
</dbReference>
<keyword evidence="3" id="KW-0804">Transcription</keyword>
<dbReference type="GO" id="GO:0043565">
    <property type="term" value="F:sequence-specific DNA binding"/>
    <property type="evidence" value="ECO:0007669"/>
    <property type="project" value="InterPro"/>
</dbReference>
<evidence type="ECO:0000259" key="4">
    <source>
        <dbReference type="PROSITE" id="PS50956"/>
    </source>
</evidence>
<dbReference type="GO" id="GO:0043200">
    <property type="term" value="P:response to amino acid"/>
    <property type="evidence" value="ECO:0007669"/>
    <property type="project" value="TreeGrafter"/>
</dbReference>
<evidence type="ECO:0000256" key="3">
    <source>
        <dbReference type="ARBA" id="ARBA00023163"/>
    </source>
</evidence>
<evidence type="ECO:0000313" key="5">
    <source>
        <dbReference type="EMBL" id="SFW89900.1"/>
    </source>
</evidence>
<dbReference type="InterPro" id="IPR011008">
    <property type="entry name" value="Dimeric_a/b-barrel"/>
</dbReference>
<dbReference type="EMBL" id="FPJG01000006">
    <property type="protein sequence ID" value="SFW89900.1"/>
    <property type="molecule type" value="Genomic_DNA"/>
</dbReference>
<dbReference type="Gene3D" id="1.10.10.10">
    <property type="entry name" value="Winged helix-like DNA-binding domain superfamily/Winged helix DNA-binding domain"/>
    <property type="match status" value="1"/>
</dbReference>
<proteinExistence type="predicted"/>
<dbReference type="PROSITE" id="PS50956">
    <property type="entry name" value="HTH_ASNC_2"/>
    <property type="match status" value="1"/>
</dbReference>
<dbReference type="STRING" id="546364.SAMN04489730_7383"/>
<sequence>MLVPEEGEVPVDELDAALLTLLQEDAKQTNKELARRLHIAQSTCLERVRDLSRRGIVRGHHAEVDLKKIGRPVQAMVAVRLRPPDRAVIESFRAFVEALPEVLSVFVMSGSDDFLLHIAVADNDHLSGFVLDRLTQRKEIVDVRTSVIFNHFRRTVVTPGEPA</sequence>
<feature type="domain" description="HTH asnC-type" evidence="4">
    <location>
        <begin position="11"/>
        <end position="72"/>
    </location>
</feature>
<evidence type="ECO:0000256" key="1">
    <source>
        <dbReference type="ARBA" id="ARBA00023015"/>
    </source>
</evidence>
<name>A0A1K1T077_9PSEU</name>
<dbReference type="SUPFAM" id="SSF54909">
    <property type="entry name" value="Dimeric alpha+beta barrel"/>
    <property type="match status" value="1"/>
</dbReference>
<dbReference type="PRINTS" id="PR00033">
    <property type="entry name" value="HTHASNC"/>
</dbReference>